<proteinExistence type="predicted"/>
<name>A0ABT9DUM0_9PROT</name>
<dbReference type="EMBL" id="JAUTWS010000003">
    <property type="protein sequence ID" value="MDO9707596.1"/>
    <property type="molecule type" value="Genomic_DNA"/>
</dbReference>
<feature type="compositionally biased region" description="Low complexity" evidence="1">
    <location>
        <begin position="253"/>
        <end position="277"/>
    </location>
</feature>
<evidence type="ECO:0000259" key="2">
    <source>
        <dbReference type="Pfam" id="PF08239"/>
    </source>
</evidence>
<feature type="domain" description="SH3b" evidence="2">
    <location>
        <begin position="319"/>
        <end position="369"/>
    </location>
</feature>
<feature type="compositionally biased region" description="Low complexity" evidence="1">
    <location>
        <begin position="231"/>
        <end position="246"/>
    </location>
</feature>
<dbReference type="Proteomes" id="UP001243009">
    <property type="component" value="Unassembled WGS sequence"/>
</dbReference>
<dbReference type="Pfam" id="PF08239">
    <property type="entry name" value="SH3_3"/>
    <property type="match status" value="1"/>
</dbReference>
<dbReference type="InterPro" id="IPR003646">
    <property type="entry name" value="SH3-like_bac-type"/>
</dbReference>
<gene>
    <name evidence="3" type="ORF">Q7A36_04505</name>
</gene>
<accession>A0ABT9DUM0</accession>
<dbReference type="Gene3D" id="2.30.30.40">
    <property type="entry name" value="SH3 Domains"/>
    <property type="match status" value="1"/>
</dbReference>
<sequence>MIQQRERLYDLGQSGLSDEAARPPPARAGGLPPGWIGLEQCNISPLPGHVLTMPHVLLHPEVGVALIDLAPGETPGAEEAFRARLESARFAAIFPGTLPVVHLILPQEAPDQLGPVLQEAFAGLPPISLPGGDGWVSVVRRSLAQRMPGRAPVATSSLAGRQPPPMLNREVAAKRAGLASGAGAAATLVAAPPGGWRWPPIPVALGLAGLAAVASAAAVMWSAPKPAHPPVVAAAERSGTAAPTGPIAGGGTAAPVPSAAPAQPEAPRTASPASRAPDQVAAALTPVPPRDRAAPPAAAAAATPPPVAGPAVRVMVRAAANLRVNPNNTAPIIRTVPQGEVLREFSRSGDGWVEVGDTQPRGWIFSKLLVPPKP</sequence>
<reference evidence="3 4" key="1">
    <citation type="submission" date="2023-08" db="EMBL/GenBank/DDBJ databases">
        <title>The draft genome sequence of Paracraurococcus sp. LOR1-02.</title>
        <authorList>
            <person name="Kingkaew E."/>
            <person name="Tanasupawat S."/>
        </authorList>
    </citation>
    <scope>NUCLEOTIDE SEQUENCE [LARGE SCALE GENOMIC DNA]</scope>
    <source>
        <strain evidence="3 4">LOR1-02</strain>
    </source>
</reference>
<evidence type="ECO:0000313" key="3">
    <source>
        <dbReference type="EMBL" id="MDO9707596.1"/>
    </source>
</evidence>
<keyword evidence="4" id="KW-1185">Reference proteome</keyword>
<evidence type="ECO:0000313" key="4">
    <source>
        <dbReference type="Proteomes" id="UP001243009"/>
    </source>
</evidence>
<organism evidence="3 4">
    <name type="scientific">Paracraurococcus lichenis</name>
    <dbReference type="NCBI Taxonomy" id="3064888"/>
    <lineage>
        <taxon>Bacteria</taxon>
        <taxon>Pseudomonadati</taxon>
        <taxon>Pseudomonadota</taxon>
        <taxon>Alphaproteobacteria</taxon>
        <taxon>Acetobacterales</taxon>
        <taxon>Roseomonadaceae</taxon>
        <taxon>Paracraurococcus</taxon>
    </lineage>
</organism>
<comment type="caution">
    <text evidence="3">The sequence shown here is derived from an EMBL/GenBank/DDBJ whole genome shotgun (WGS) entry which is preliminary data.</text>
</comment>
<dbReference type="RefSeq" id="WP_305102466.1">
    <property type="nucleotide sequence ID" value="NZ_JAUTWS010000003.1"/>
</dbReference>
<feature type="region of interest" description="Disordered" evidence="1">
    <location>
        <begin position="231"/>
        <end position="307"/>
    </location>
</feature>
<protein>
    <submittedName>
        <fullName evidence="3">SH3 domain-containing protein</fullName>
    </submittedName>
</protein>
<evidence type="ECO:0000256" key="1">
    <source>
        <dbReference type="SAM" id="MobiDB-lite"/>
    </source>
</evidence>